<organism evidence="2 3">
    <name type="scientific">Plectus sambesii</name>
    <dbReference type="NCBI Taxonomy" id="2011161"/>
    <lineage>
        <taxon>Eukaryota</taxon>
        <taxon>Metazoa</taxon>
        <taxon>Ecdysozoa</taxon>
        <taxon>Nematoda</taxon>
        <taxon>Chromadorea</taxon>
        <taxon>Plectida</taxon>
        <taxon>Plectina</taxon>
        <taxon>Plectoidea</taxon>
        <taxon>Plectidae</taxon>
        <taxon>Plectus</taxon>
    </lineage>
</organism>
<proteinExistence type="predicted"/>
<evidence type="ECO:0000256" key="1">
    <source>
        <dbReference type="SAM" id="MobiDB-lite"/>
    </source>
</evidence>
<sequence>MTAAATVATFQRRKSRFCQLLDRAHESHSGDPFAPLICNDDETLAGSRSGLRRRLSPADHMAVVQTSAAQFHCHRRRPANCHYIGGRRASGCDGCRSSSGGEEALPINHSPMRRLRELETASMTAVPACSGAPSRSATTVCQFCGRRRPVGERTRLIAPPPVGRSPPRNPFGRR</sequence>
<name>A0A914W8M7_9BILA</name>
<dbReference type="Proteomes" id="UP000887566">
    <property type="component" value="Unplaced"/>
</dbReference>
<evidence type="ECO:0000313" key="2">
    <source>
        <dbReference type="Proteomes" id="UP000887566"/>
    </source>
</evidence>
<keyword evidence="2" id="KW-1185">Reference proteome</keyword>
<feature type="region of interest" description="Disordered" evidence="1">
    <location>
        <begin position="152"/>
        <end position="174"/>
    </location>
</feature>
<reference evidence="3" key="1">
    <citation type="submission" date="2022-11" db="UniProtKB">
        <authorList>
            <consortium name="WormBaseParasite"/>
        </authorList>
    </citation>
    <scope>IDENTIFICATION</scope>
</reference>
<dbReference type="AlphaFoldDB" id="A0A914W8M7"/>
<evidence type="ECO:0000313" key="3">
    <source>
        <dbReference type="WBParaSite" id="PSAMB.scaffold341size55839.g4846.t1"/>
    </source>
</evidence>
<feature type="compositionally biased region" description="Pro residues" evidence="1">
    <location>
        <begin position="158"/>
        <end position="174"/>
    </location>
</feature>
<dbReference type="WBParaSite" id="PSAMB.scaffold341size55839.g4846.t1">
    <property type="protein sequence ID" value="PSAMB.scaffold341size55839.g4846.t1"/>
    <property type="gene ID" value="PSAMB.scaffold341size55839.g4846"/>
</dbReference>
<protein>
    <submittedName>
        <fullName evidence="3">Uncharacterized protein</fullName>
    </submittedName>
</protein>
<accession>A0A914W8M7</accession>